<feature type="transmembrane region" description="Helical" evidence="2">
    <location>
        <begin position="146"/>
        <end position="170"/>
    </location>
</feature>
<keyword evidence="4" id="KW-1185">Reference proteome</keyword>
<gene>
    <name evidence="3" type="ORF">V8G54_028661</name>
</gene>
<dbReference type="GO" id="GO:0015297">
    <property type="term" value="F:antiporter activity"/>
    <property type="evidence" value="ECO:0007669"/>
    <property type="project" value="InterPro"/>
</dbReference>
<name>A0AAQ3MT30_VIGMU</name>
<organism evidence="3 4">
    <name type="scientific">Vigna mungo</name>
    <name type="common">Black gram</name>
    <name type="synonym">Phaseolus mungo</name>
    <dbReference type="NCBI Taxonomy" id="3915"/>
    <lineage>
        <taxon>Eukaryota</taxon>
        <taxon>Viridiplantae</taxon>
        <taxon>Streptophyta</taxon>
        <taxon>Embryophyta</taxon>
        <taxon>Tracheophyta</taxon>
        <taxon>Spermatophyta</taxon>
        <taxon>Magnoliopsida</taxon>
        <taxon>eudicotyledons</taxon>
        <taxon>Gunneridae</taxon>
        <taxon>Pentapetalae</taxon>
        <taxon>rosids</taxon>
        <taxon>fabids</taxon>
        <taxon>Fabales</taxon>
        <taxon>Fabaceae</taxon>
        <taxon>Papilionoideae</taxon>
        <taxon>50 kb inversion clade</taxon>
        <taxon>NPAAA clade</taxon>
        <taxon>indigoferoid/millettioid clade</taxon>
        <taxon>Phaseoleae</taxon>
        <taxon>Vigna</taxon>
    </lineage>
</organism>
<evidence type="ECO:0000313" key="4">
    <source>
        <dbReference type="Proteomes" id="UP001374535"/>
    </source>
</evidence>
<keyword evidence="2" id="KW-0812">Transmembrane</keyword>
<proteinExistence type="inferred from homology"/>
<evidence type="ECO:0000256" key="2">
    <source>
        <dbReference type="SAM" id="Phobius"/>
    </source>
</evidence>
<evidence type="ECO:0000256" key="1">
    <source>
        <dbReference type="ARBA" id="ARBA00010199"/>
    </source>
</evidence>
<accession>A0AAQ3MT30</accession>
<keyword evidence="2" id="KW-1133">Transmembrane helix</keyword>
<dbReference type="Proteomes" id="UP001374535">
    <property type="component" value="Chromosome 9"/>
</dbReference>
<dbReference type="AlphaFoldDB" id="A0AAQ3MT30"/>
<keyword evidence="2" id="KW-0472">Membrane</keyword>
<dbReference type="PANTHER" id="PTHR11206">
    <property type="entry name" value="MULTIDRUG RESISTANCE PROTEIN"/>
    <property type="match status" value="1"/>
</dbReference>
<protein>
    <submittedName>
        <fullName evidence="3">Uncharacterized protein</fullName>
    </submittedName>
</protein>
<comment type="similarity">
    <text evidence="1">Belongs to the multi antimicrobial extrusion (MATE) (TC 2.A.66.1) family.</text>
</comment>
<dbReference type="EMBL" id="CP144692">
    <property type="protein sequence ID" value="WVY96510.1"/>
    <property type="molecule type" value="Genomic_DNA"/>
</dbReference>
<feature type="transmembrane region" description="Helical" evidence="2">
    <location>
        <begin position="93"/>
        <end position="126"/>
    </location>
</feature>
<feature type="transmembrane region" description="Helical" evidence="2">
    <location>
        <begin position="182"/>
        <end position="203"/>
    </location>
</feature>
<evidence type="ECO:0000313" key="3">
    <source>
        <dbReference type="EMBL" id="WVY96510.1"/>
    </source>
</evidence>
<sequence length="255" mass="27929">MENNLLAKGSEKQKVTGDVLGEEIKKIIRIAGPMMGMASGSETICGHAYGAQSYKKFGEQTYSAIFSLTISNMEKILVSIGQDPLIAHEAGKFIIWLLPALFAYAIIGAIFLCHFMIPLCWAYVFFFDCTWDPACEKPRAPISMELFQGILDLNTICTLFAIPFGTSAAARTRKSTCCRVTVLVAISFVITEATIVSGTLFFPRRIFGYIFSNEKEVVDYVTAMAPLRHSASGIPVAASLAFLAKMRGKGHWIGV</sequence>
<dbReference type="GO" id="GO:0042910">
    <property type="term" value="F:xenobiotic transmembrane transporter activity"/>
    <property type="evidence" value="ECO:0007669"/>
    <property type="project" value="InterPro"/>
</dbReference>
<dbReference type="InterPro" id="IPR002528">
    <property type="entry name" value="MATE_fam"/>
</dbReference>
<dbReference type="Pfam" id="PF01554">
    <property type="entry name" value="MatE"/>
    <property type="match status" value="1"/>
</dbReference>
<dbReference type="GO" id="GO:0016020">
    <property type="term" value="C:membrane"/>
    <property type="evidence" value="ECO:0007669"/>
    <property type="project" value="InterPro"/>
</dbReference>
<reference evidence="3 4" key="1">
    <citation type="journal article" date="2023" name="Life. Sci Alliance">
        <title>Evolutionary insights into 3D genome organization and epigenetic landscape of Vigna mungo.</title>
        <authorList>
            <person name="Junaid A."/>
            <person name="Singh B."/>
            <person name="Bhatia S."/>
        </authorList>
    </citation>
    <scope>NUCLEOTIDE SEQUENCE [LARGE SCALE GENOMIC DNA]</scope>
    <source>
        <strain evidence="3">Urdbean</strain>
    </source>
</reference>